<proteinExistence type="predicted"/>
<reference evidence="2 3" key="1">
    <citation type="journal article" date="2014" name="Appl. Environ. Microbiol.">
        <title>Comparative Genome Analysis of 'Candidatus Methanoplasma termitum' Indicates a New Mode of Energy Metabolism in the Seventh Order of Methanogens.</title>
        <authorList>
            <person name="Lang K."/>
            <person name="Schuldes J."/>
            <person name="Klingl A."/>
            <person name="Poehlein A."/>
            <person name="Daniel R."/>
            <person name="Brune A."/>
        </authorList>
    </citation>
    <scope>NUCLEOTIDE SEQUENCE [LARGE SCALE GENOMIC DNA]</scope>
    <source>
        <strain evidence="3">Mpt1</strain>
    </source>
</reference>
<dbReference type="Pfam" id="PF05239">
    <property type="entry name" value="PRC"/>
    <property type="match status" value="1"/>
</dbReference>
<protein>
    <submittedName>
        <fullName evidence="2">PRC-barrel domain protein</fullName>
    </submittedName>
</protein>
<dbReference type="Proteomes" id="UP000030787">
    <property type="component" value="Chromosome"/>
</dbReference>
<dbReference type="KEGG" id="mear:Mpt1_c14060"/>
<dbReference type="SUPFAM" id="SSF50346">
    <property type="entry name" value="PRC-barrel domain"/>
    <property type="match status" value="1"/>
</dbReference>
<dbReference type="Gene3D" id="2.30.30.240">
    <property type="entry name" value="PRC-barrel domain"/>
    <property type="match status" value="1"/>
</dbReference>
<accession>A0A0A7LDW3</accession>
<organism evidence="2 3">
    <name type="scientific">Candidatus Methanoplasma termitum</name>
    <dbReference type="NCBI Taxonomy" id="1577791"/>
    <lineage>
        <taxon>Archaea</taxon>
        <taxon>Methanobacteriati</taxon>
        <taxon>Thermoplasmatota</taxon>
        <taxon>Thermoplasmata</taxon>
        <taxon>Methanomassiliicoccales</taxon>
        <taxon>Methanomassiliicoccaceae</taxon>
        <taxon>Candidatus Methanoplasma</taxon>
    </lineage>
</organism>
<dbReference type="AlphaFoldDB" id="A0A0A7LDW3"/>
<evidence type="ECO:0000313" key="3">
    <source>
        <dbReference type="Proteomes" id="UP000030787"/>
    </source>
</evidence>
<dbReference type="HOGENOM" id="CLU_174517_0_0_2"/>
<evidence type="ECO:0000313" key="2">
    <source>
        <dbReference type="EMBL" id="AIZ57264.1"/>
    </source>
</evidence>
<gene>
    <name evidence="2" type="ORF">Mpt1_c14060</name>
</gene>
<evidence type="ECO:0000259" key="1">
    <source>
        <dbReference type="Pfam" id="PF05239"/>
    </source>
</evidence>
<dbReference type="EMBL" id="CP010070">
    <property type="protein sequence ID" value="AIZ57264.1"/>
    <property type="molecule type" value="Genomic_DNA"/>
</dbReference>
<dbReference type="InterPro" id="IPR027275">
    <property type="entry name" value="PRC-brl_dom"/>
</dbReference>
<dbReference type="STRING" id="1577791.Mpt1_c14060"/>
<name>A0A0A7LDW3_9ARCH</name>
<feature type="domain" description="PRC-barrel" evidence="1">
    <location>
        <begin position="7"/>
        <end position="82"/>
    </location>
</feature>
<sequence>MGDPMDNKIFSREIIGKEVETITGRTVGKLEDLVIDTVDGSIKYLLVSASGKVIGEEHKVDDKGRLVVETDRIRFDGNKIIIN</sequence>
<keyword evidence="3" id="KW-1185">Reference proteome</keyword>
<dbReference type="InterPro" id="IPR011033">
    <property type="entry name" value="PRC_barrel-like_sf"/>
</dbReference>